<reference evidence="2 3" key="1">
    <citation type="submission" date="2015-01" db="EMBL/GenBank/DDBJ databases">
        <title>The Genome Sequence of Exophiala oligosperma CBS72588.</title>
        <authorList>
            <consortium name="The Broad Institute Genomics Platform"/>
            <person name="Cuomo C."/>
            <person name="de Hoog S."/>
            <person name="Gorbushina A."/>
            <person name="Stielow B."/>
            <person name="Teixiera M."/>
            <person name="Abouelleil A."/>
            <person name="Chapman S.B."/>
            <person name="Priest M."/>
            <person name="Young S.K."/>
            <person name="Wortman J."/>
            <person name="Nusbaum C."/>
            <person name="Birren B."/>
        </authorList>
    </citation>
    <scope>NUCLEOTIDE SEQUENCE [LARGE SCALE GENOMIC DNA]</scope>
    <source>
        <strain evidence="2 3">CBS 72588</strain>
    </source>
</reference>
<sequence>MAELLPLQYSSVPHDKKTIHQDQPQATNATTTTNTTSTAKSITKMTRRNSSASSDASVQPESAPTSPSLSRKSTESSHLERRNSRLGGVMDQIRETLSQEQERLFGPRKSAQQHRQYQAKVGEHLEHLREQDKADRARAEQEMIWEDNNNGASPAVQARKSSELNENSMGAASEKGLQRQWSWGWPGLGTSPEAAEGAAKPRRLSHSVSHNPALEHKVEEAAYEAIDSAAESEGYGWPGLGDFPVSKKS</sequence>
<dbReference type="GeneID" id="27362105"/>
<dbReference type="AlphaFoldDB" id="A0A0D2D6R6"/>
<feature type="region of interest" description="Disordered" evidence="1">
    <location>
        <begin position="1"/>
        <end position="212"/>
    </location>
</feature>
<proteinExistence type="predicted"/>
<protein>
    <submittedName>
        <fullName evidence="2">Uncharacterized protein</fullName>
    </submittedName>
</protein>
<dbReference type="OrthoDB" id="4156372at2759"/>
<feature type="compositionally biased region" description="Low complexity" evidence="1">
    <location>
        <begin position="27"/>
        <end position="44"/>
    </location>
</feature>
<dbReference type="EMBL" id="KN847342">
    <property type="protein sequence ID" value="KIW38060.1"/>
    <property type="molecule type" value="Genomic_DNA"/>
</dbReference>
<gene>
    <name evidence="2" type="ORF">PV06_10031</name>
</gene>
<keyword evidence="3" id="KW-1185">Reference proteome</keyword>
<dbReference type="HOGENOM" id="CLU_115531_0_0_1"/>
<evidence type="ECO:0000313" key="2">
    <source>
        <dbReference type="EMBL" id="KIW38060.1"/>
    </source>
</evidence>
<accession>A0A0D2D6R6</accession>
<evidence type="ECO:0000313" key="3">
    <source>
        <dbReference type="Proteomes" id="UP000053342"/>
    </source>
</evidence>
<dbReference type="RefSeq" id="XP_016258276.1">
    <property type="nucleotide sequence ID" value="XM_016411522.1"/>
</dbReference>
<dbReference type="Proteomes" id="UP000053342">
    <property type="component" value="Unassembled WGS sequence"/>
</dbReference>
<feature type="compositionally biased region" description="Basic and acidic residues" evidence="1">
    <location>
        <begin position="121"/>
        <end position="141"/>
    </location>
</feature>
<evidence type="ECO:0000256" key="1">
    <source>
        <dbReference type="SAM" id="MobiDB-lite"/>
    </source>
</evidence>
<name>A0A0D2D6R6_9EURO</name>
<dbReference type="VEuPathDB" id="FungiDB:PV06_10031"/>
<feature type="compositionally biased region" description="Polar residues" evidence="1">
    <location>
        <begin position="48"/>
        <end position="71"/>
    </location>
</feature>
<feature type="compositionally biased region" description="Basic and acidic residues" evidence="1">
    <location>
        <begin position="72"/>
        <end position="83"/>
    </location>
</feature>
<organism evidence="2 3">
    <name type="scientific">Exophiala oligosperma</name>
    <dbReference type="NCBI Taxonomy" id="215243"/>
    <lineage>
        <taxon>Eukaryota</taxon>
        <taxon>Fungi</taxon>
        <taxon>Dikarya</taxon>
        <taxon>Ascomycota</taxon>
        <taxon>Pezizomycotina</taxon>
        <taxon>Eurotiomycetes</taxon>
        <taxon>Chaetothyriomycetidae</taxon>
        <taxon>Chaetothyriales</taxon>
        <taxon>Herpotrichiellaceae</taxon>
        <taxon>Exophiala</taxon>
    </lineage>
</organism>